<dbReference type="STRING" id="498761.HM1_0113"/>
<feature type="domain" description="Thiamine phosphate synthase/TenI" evidence="12">
    <location>
        <begin position="219"/>
        <end position="400"/>
    </location>
</feature>
<dbReference type="InterPro" id="IPR013785">
    <property type="entry name" value="Aldolase_TIM"/>
</dbReference>
<evidence type="ECO:0000256" key="9">
    <source>
        <dbReference type="HAMAP-Rule" id="MF_00097"/>
    </source>
</evidence>
<feature type="binding site" evidence="9">
    <location>
        <position position="320"/>
    </location>
    <ligand>
        <name>4-amino-2-methyl-5-(diphosphooxymethyl)pyrimidine</name>
        <dbReference type="ChEBI" id="CHEBI:57841"/>
    </ligand>
</feature>
<comment type="pathway">
    <text evidence="1 9 11">Cofactor biosynthesis; thiamine diphosphate biosynthesis; thiamine phosphate from 4-amino-2-methyl-5-diphosphomethylpyrimidine and 4-methyl-5-(2-phosphoethyl)-thiazole: step 1/1.</text>
</comment>
<comment type="similarity">
    <text evidence="9 10">Belongs to the thiamine-phosphate synthase family.</text>
</comment>
<reference evidence="13 14" key="1">
    <citation type="journal article" date="2008" name="J. Bacteriol.">
        <title>The genome of Heliobacterium modesticaldum, a phototrophic representative of the Firmicutes containing the simplest photosynthetic apparatus.</title>
        <authorList>
            <person name="Sattley W.M."/>
            <person name="Madigan M.T."/>
            <person name="Swingley W.D."/>
            <person name="Cheung P.C."/>
            <person name="Clocksin K.M."/>
            <person name="Conrad A.L."/>
            <person name="Dejesa L.C."/>
            <person name="Honchak B.M."/>
            <person name="Jung D.O."/>
            <person name="Karbach L.E."/>
            <person name="Kurdoglu A."/>
            <person name="Lahiri S."/>
            <person name="Mastrian S.D."/>
            <person name="Page L.E."/>
            <person name="Taylor H.L."/>
            <person name="Wang Z.T."/>
            <person name="Raymond J."/>
            <person name="Chen M."/>
            <person name="Blankenship R.E."/>
            <person name="Touchman J.W."/>
        </authorList>
    </citation>
    <scope>NUCLEOTIDE SEQUENCE [LARGE SCALE GENOMIC DNA]</scope>
    <source>
        <strain evidence="14">ATCC 51547 / Ice1</strain>
    </source>
</reference>
<evidence type="ECO:0000256" key="11">
    <source>
        <dbReference type="RuleBase" id="RU004253"/>
    </source>
</evidence>
<proteinExistence type="inferred from homology"/>
<dbReference type="InterPro" id="IPR034291">
    <property type="entry name" value="TMP_synthase"/>
</dbReference>
<dbReference type="HAMAP" id="MF_00097">
    <property type="entry name" value="TMP_synthase"/>
    <property type="match status" value="2"/>
</dbReference>
<keyword evidence="3 9" id="KW-0479">Metal-binding</keyword>
<accession>B0TD40</accession>
<dbReference type="PANTHER" id="PTHR20857:SF15">
    <property type="entry name" value="THIAMINE-PHOSPHATE SYNTHASE"/>
    <property type="match status" value="1"/>
</dbReference>
<comment type="catalytic activity">
    <reaction evidence="8 9 10">
        <text>2-[(2R,5Z)-2-carboxy-4-methylthiazol-5(2H)-ylidene]ethyl phosphate + 4-amino-2-methyl-5-(diphosphooxymethyl)pyrimidine + 2 H(+) = thiamine phosphate + CO2 + diphosphate</text>
        <dbReference type="Rhea" id="RHEA:47844"/>
        <dbReference type="ChEBI" id="CHEBI:15378"/>
        <dbReference type="ChEBI" id="CHEBI:16526"/>
        <dbReference type="ChEBI" id="CHEBI:33019"/>
        <dbReference type="ChEBI" id="CHEBI:37575"/>
        <dbReference type="ChEBI" id="CHEBI:57841"/>
        <dbReference type="ChEBI" id="CHEBI:62899"/>
        <dbReference type="EC" id="2.5.1.3"/>
    </reaction>
</comment>
<feature type="binding site" evidence="9">
    <location>
        <position position="283"/>
    </location>
    <ligand>
        <name>Mg(2+)</name>
        <dbReference type="ChEBI" id="CHEBI:18420"/>
    </ligand>
</feature>
<dbReference type="GO" id="GO:0000287">
    <property type="term" value="F:magnesium ion binding"/>
    <property type="evidence" value="ECO:0007669"/>
    <property type="project" value="UniProtKB-UniRule"/>
</dbReference>
<dbReference type="Pfam" id="PF02581">
    <property type="entry name" value="TMP-TENI"/>
    <property type="match status" value="2"/>
</dbReference>
<evidence type="ECO:0000256" key="2">
    <source>
        <dbReference type="ARBA" id="ARBA00022679"/>
    </source>
</evidence>
<feature type="binding site" evidence="9">
    <location>
        <position position="63"/>
    </location>
    <ligand>
        <name>4-amino-2-methyl-5-(diphosphooxymethyl)pyrimidine</name>
        <dbReference type="ChEBI" id="CHEBI:57841"/>
    </ligand>
</feature>
<dbReference type="GO" id="GO:0004789">
    <property type="term" value="F:thiamine-phosphate diphosphorylase activity"/>
    <property type="evidence" value="ECO:0007669"/>
    <property type="project" value="UniProtKB-UniRule"/>
</dbReference>
<dbReference type="SUPFAM" id="SSF51391">
    <property type="entry name" value="Thiamin phosphate synthase"/>
    <property type="match status" value="2"/>
</dbReference>
<keyword evidence="5 9" id="KW-0784">Thiamine biosynthesis</keyword>
<dbReference type="HOGENOM" id="CLU_602398_0_0_9"/>
<evidence type="ECO:0000313" key="14">
    <source>
        <dbReference type="Proteomes" id="UP000008550"/>
    </source>
</evidence>
<sequence length="454" mass="46221">MLVTHRRLCPSDKSLLDVIAGAIEGGIGAVILREKDLTGRELLDLAQSVLALTRPAGVPLIVNGNPAVAIAAGADGVHLGAEDLPPSKVRSIIGPGMLLGRSIHSSEEAQALAESGDGAVLDYFLFGNVFETACKPGKAAVGLDVLSQIVRRSPVPVIAIGGITADKVPLIGRSGAAGVAIMSAIMTAADPVAAARAITVPAAKAVAGVTEAGEDAGILYGIIGREQASDAATLAAMADGAYAGGCDIIQLREKNMPTGEFLRRAQILREKASRWGKLFIVNDRIDIAIAAGADGVHLGAEDLPPEIARQMWPKGIIGVTVRNLAQAQAAVAAGADYVGAGPVFPTTSKRLDAPPLGFAGLQAICDAIDIPVVAIGGLNAGTMNGIRKTGCSGVSVISALFQLRDAKGHPDRGAAAPCRLTALQEEGTSDGPGAPADFVRAAVEEAARRLKAQL</sequence>
<feature type="binding site" evidence="9">
    <location>
        <begin position="250"/>
        <end position="254"/>
    </location>
    <ligand>
        <name>4-amino-2-methyl-5-(diphosphooxymethyl)pyrimidine</name>
        <dbReference type="ChEBI" id="CHEBI:57841"/>
    </ligand>
</feature>
<feature type="binding site" evidence="9">
    <location>
        <position position="135"/>
    </location>
    <ligand>
        <name>4-amino-2-methyl-5-(diphosphooxymethyl)pyrimidine</name>
        <dbReference type="ChEBI" id="CHEBI:57841"/>
    </ligand>
</feature>
<feature type="binding site" evidence="9">
    <location>
        <position position="302"/>
    </location>
    <ligand>
        <name>Mg(2+)</name>
        <dbReference type="ChEBI" id="CHEBI:18420"/>
    </ligand>
</feature>
<comment type="catalytic activity">
    <reaction evidence="6 9 10">
        <text>4-methyl-5-(2-phosphooxyethyl)-thiazole + 4-amino-2-methyl-5-(diphosphooxymethyl)pyrimidine + H(+) = thiamine phosphate + diphosphate</text>
        <dbReference type="Rhea" id="RHEA:22328"/>
        <dbReference type="ChEBI" id="CHEBI:15378"/>
        <dbReference type="ChEBI" id="CHEBI:33019"/>
        <dbReference type="ChEBI" id="CHEBI:37575"/>
        <dbReference type="ChEBI" id="CHEBI:57841"/>
        <dbReference type="ChEBI" id="CHEBI:58296"/>
        <dbReference type="EC" id="2.5.1.3"/>
    </reaction>
</comment>
<gene>
    <name evidence="9" type="primary">thiE</name>
    <name evidence="13" type="ORF">HM1_0113</name>
</gene>
<dbReference type="CDD" id="cd00564">
    <property type="entry name" value="TMP_TenI"/>
    <property type="match status" value="2"/>
</dbReference>
<dbReference type="AlphaFoldDB" id="B0TD40"/>
<feature type="binding site" evidence="9">
    <location>
        <position position="102"/>
    </location>
    <ligand>
        <name>4-amino-2-methyl-5-(diphosphooxymethyl)pyrimidine</name>
        <dbReference type="ChEBI" id="CHEBI:57841"/>
    </ligand>
</feature>
<dbReference type="InterPro" id="IPR022998">
    <property type="entry name" value="ThiamineP_synth_TenI"/>
</dbReference>
<keyword evidence="2 9" id="KW-0808">Transferase</keyword>
<comment type="caution">
    <text evidence="9">Lacks conserved residue(s) required for the propagation of feature annotation.</text>
</comment>
<dbReference type="EMBL" id="CP000930">
    <property type="protein sequence ID" value="ABZ82738.1"/>
    <property type="molecule type" value="Genomic_DNA"/>
</dbReference>
<dbReference type="GO" id="GO:0009228">
    <property type="term" value="P:thiamine biosynthetic process"/>
    <property type="evidence" value="ECO:0007669"/>
    <property type="project" value="UniProtKB-KW"/>
</dbReference>
<dbReference type="InterPro" id="IPR036206">
    <property type="entry name" value="ThiamineP_synth_sf"/>
</dbReference>
<feature type="domain" description="Thiamine phosphate synthase/TenI" evidence="12">
    <location>
        <begin position="1"/>
        <end position="185"/>
    </location>
</feature>
<dbReference type="PANTHER" id="PTHR20857">
    <property type="entry name" value="THIAMINE-PHOSPHATE PYROPHOSPHORYLASE"/>
    <property type="match status" value="1"/>
</dbReference>
<feature type="binding site" evidence="9">
    <location>
        <position position="349"/>
    </location>
    <ligand>
        <name>4-amino-2-methyl-5-(diphosphooxymethyl)pyrimidine</name>
        <dbReference type="ChEBI" id="CHEBI:57841"/>
    </ligand>
</feature>
<feature type="binding site" evidence="9">
    <location>
        <position position="83"/>
    </location>
    <ligand>
        <name>Mg(2+)</name>
        <dbReference type="ChEBI" id="CHEBI:18420"/>
    </ligand>
</feature>
<dbReference type="GO" id="GO:0009229">
    <property type="term" value="P:thiamine diphosphate biosynthetic process"/>
    <property type="evidence" value="ECO:0007669"/>
    <property type="project" value="UniProtKB-UniRule"/>
</dbReference>
<dbReference type="Gene3D" id="3.20.20.70">
    <property type="entry name" value="Aldolase class I"/>
    <property type="match status" value="2"/>
</dbReference>
<evidence type="ECO:0000256" key="4">
    <source>
        <dbReference type="ARBA" id="ARBA00022842"/>
    </source>
</evidence>
<evidence type="ECO:0000256" key="3">
    <source>
        <dbReference type="ARBA" id="ARBA00022723"/>
    </source>
</evidence>
<dbReference type="UniPathway" id="UPA00060">
    <property type="reaction ID" value="UER00141"/>
</dbReference>
<evidence type="ECO:0000256" key="7">
    <source>
        <dbReference type="ARBA" id="ARBA00047851"/>
    </source>
</evidence>
<comment type="function">
    <text evidence="9">Condenses 4-methyl-5-(beta-hydroxyethyl)thiazole monophosphate (THZ-P) and 2-methyl-4-amino-5-hydroxymethyl pyrimidine pyrophosphate (HMP-PP) to form thiamine monophosphate (TMP).</text>
</comment>
<dbReference type="EC" id="2.5.1.3" evidence="9"/>
<dbReference type="KEGG" id="hmo:HM1_0113"/>
<comment type="cofactor">
    <cofactor evidence="9">
        <name>Mg(2+)</name>
        <dbReference type="ChEBI" id="CHEBI:18420"/>
    </cofactor>
    <text evidence="9">Binds 1 Mg(2+) ion per subunit.</text>
</comment>
<organism evidence="13 14">
    <name type="scientific">Heliobacterium modesticaldum (strain ATCC 51547 / Ice1)</name>
    <dbReference type="NCBI Taxonomy" id="498761"/>
    <lineage>
        <taxon>Bacteria</taxon>
        <taxon>Bacillati</taxon>
        <taxon>Bacillota</taxon>
        <taxon>Clostridia</taxon>
        <taxon>Eubacteriales</taxon>
        <taxon>Heliobacteriaceae</taxon>
        <taxon>Heliomicrobium</taxon>
    </lineage>
</organism>
<dbReference type="GO" id="GO:0005737">
    <property type="term" value="C:cytoplasm"/>
    <property type="evidence" value="ECO:0007669"/>
    <property type="project" value="TreeGrafter"/>
</dbReference>
<dbReference type="NCBIfam" id="TIGR00693">
    <property type="entry name" value="thiE"/>
    <property type="match status" value="2"/>
</dbReference>
<evidence type="ECO:0000256" key="10">
    <source>
        <dbReference type="RuleBase" id="RU003826"/>
    </source>
</evidence>
<evidence type="ECO:0000256" key="5">
    <source>
        <dbReference type="ARBA" id="ARBA00022977"/>
    </source>
</evidence>
<dbReference type="eggNOG" id="COG0352">
    <property type="taxonomic scope" value="Bacteria"/>
</dbReference>
<feature type="binding site" evidence="9">
    <location>
        <begin position="346"/>
        <end position="348"/>
    </location>
    <ligand>
        <name>2-[(2R,5Z)-2-carboxy-4-methylthiazol-5(2H)-ylidene]ethyl phosphate</name>
        <dbReference type="ChEBI" id="CHEBI:62899"/>
    </ligand>
</feature>
<feature type="binding site" evidence="9">
    <location>
        <position position="162"/>
    </location>
    <ligand>
        <name>2-[(2R,5Z)-2-carboxy-4-methylthiazol-5(2H)-ylidene]ethyl phosphate</name>
        <dbReference type="ChEBI" id="CHEBI:62899"/>
    </ligand>
</feature>
<comment type="catalytic activity">
    <reaction evidence="7 9 10">
        <text>2-(2-carboxy-4-methylthiazol-5-yl)ethyl phosphate + 4-amino-2-methyl-5-(diphosphooxymethyl)pyrimidine + 2 H(+) = thiamine phosphate + CO2 + diphosphate</text>
        <dbReference type="Rhea" id="RHEA:47848"/>
        <dbReference type="ChEBI" id="CHEBI:15378"/>
        <dbReference type="ChEBI" id="CHEBI:16526"/>
        <dbReference type="ChEBI" id="CHEBI:33019"/>
        <dbReference type="ChEBI" id="CHEBI:37575"/>
        <dbReference type="ChEBI" id="CHEBI:57841"/>
        <dbReference type="ChEBI" id="CHEBI:62890"/>
        <dbReference type="EC" id="2.5.1.3"/>
    </reaction>
</comment>
<name>B0TD40_HELMI</name>
<keyword evidence="14" id="KW-1185">Reference proteome</keyword>
<feature type="binding site" evidence="9">
    <location>
        <begin position="397"/>
        <end position="398"/>
    </location>
    <ligand>
        <name>2-[(2R,5Z)-2-carboxy-4-methylthiazol-5(2H)-ylidene]ethyl phosphate</name>
        <dbReference type="ChEBI" id="CHEBI:62899"/>
    </ligand>
</feature>
<protein>
    <recommendedName>
        <fullName evidence="9">Thiamine-phosphate synthase</fullName>
        <shortName evidence="9">TP synthase</shortName>
        <shortName evidence="9">TPS</shortName>
        <ecNumber evidence="9">2.5.1.3</ecNumber>
    </recommendedName>
    <alternativeName>
        <fullName evidence="9">Thiamine-phosphate pyrophosphorylase</fullName>
        <shortName evidence="9">TMP pyrophosphorylase</shortName>
        <shortName evidence="9">TMP-PPase</shortName>
    </alternativeName>
</protein>
<dbReference type="Proteomes" id="UP000008550">
    <property type="component" value="Chromosome"/>
</dbReference>
<evidence type="ECO:0000256" key="1">
    <source>
        <dbReference type="ARBA" id="ARBA00005165"/>
    </source>
</evidence>
<evidence type="ECO:0000259" key="12">
    <source>
        <dbReference type="Pfam" id="PF02581"/>
    </source>
</evidence>
<evidence type="ECO:0000313" key="13">
    <source>
        <dbReference type="EMBL" id="ABZ82738.1"/>
    </source>
</evidence>
<feature type="binding site" evidence="9">
    <location>
        <position position="377"/>
    </location>
    <ligand>
        <name>2-[(2R,5Z)-2-carboxy-4-methylthiazol-5(2H)-ylidene]ethyl phosphate</name>
        <dbReference type="ChEBI" id="CHEBI:62899"/>
    </ligand>
</feature>
<evidence type="ECO:0000256" key="6">
    <source>
        <dbReference type="ARBA" id="ARBA00047334"/>
    </source>
</evidence>
<evidence type="ECO:0000256" key="8">
    <source>
        <dbReference type="ARBA" id="ARBA00047883"/>
    </source>
</evidence>
<feature type="binding site" evidence="9">
    <location>
        <position position="282"/>
    </location>
    <ligand>
        <name>4-amino-2-methyl-5-(diphosphooxymethyl)pyrimidine</name>
        <dbReference type="ChEBI" id="CHEBI:57841"/>
    </ligand>
</feature>
<keyword evidence="4 9" id="KW-0460">Magnesium</keyword>